<keyword evidence="1" id="KW-0812">Transmembrane</keyword>
<name>A0ABR9H4L4_9BACT</name>
<keyword evidence="1" id="KW-0472">Membrane</keyword>
<comment type="caution">
    <text evidence="2">The sequence shown here is derived from an EMBL/GenBank/DDBJ whole genome shotgun (WGS) entry which is preliminary data.</text>
</comment>
<organism evidence="2 3">
    <name type="scientific">Desulfomicrobium macestii</name>
    <dbReference type="NCBI Taxonomy" id="90731"/>
    <lineage>
        <taxon>Bacteria</taxon>
        <taxon>Pseudomonadati</taxon>
        <taxon>Thermodesulfobacteriota</taxon>
        <taxon>Desulfovibrionia</taxon>
        <taxon>Desulfovibrionales</taxon>
        <taxon>Desulfomicrobiaceae</taxon>
        <taxon>Desulfomicrobium</taxon>
    </lineage>
</organism>
<reference evidence="2 3" key="1">
    <citation type="submission" date="2020-10" db="EMBL/GenBank/DDBJ databases">
        <title>Genomic Encyclopedia of Type Strains, Phase IV (KMG-IV): sequencing the most valuable type-strain genomes for metagenomic binning, comparative biology and taxonomic classification.</title>
        <authorList>
            <person name="Goeker M."/>
        </authorList>
    </citation>
    <scope>NUCLEOTIDE SEQUENCE [LARGE SCALE GENOMIC DNA]</scope>
    <source>
        <strain evidence="2 3">DSM 4194</strain>
    </source>
</reference>
<evidence type="ECO:0008006" key="4">
    <source>
        <dbReference type="Google" id="ProtNLM"/>
    </source>
</evidence>
<gene>
    <name evidence="2" type="ORF">H4684_002287</name>
</gene>
<accession>A0ABR9H4L4</accession>
<evidence type="ECO:0000313" key="3">
    <source>
        <dbReference type="Proteomes" id="UP000639010"/>
    </source>
</evidence>
<evidence type="ECO:0000313" key="2">
    <source>
        <dbReference type="EMBL" id="MBE1425630.1"/>
    </source>
</evidence>
<sequence>MVIDSILSWAPLVLSVVQLLLAWVLWSMRQEFVRRVDCGRERDGMAKCHIDLAHRVAAAEADIGNMPRPAAWSKMQVAMEEVRGSNKVLLAKLEGQSEILKRIEHPVQLLMEHHLKGDK</sequence>
<proteinExistence type="predicted"/>
<dbReference type="InterPro" id="IPR020269">
    <property type="entry name" value="Phage_Mu_Releasin"/>
</dbReference>
<keyword evidence="3" id="KW-1185">Reference proteome</keyword>
<evidence type="ECO:0000256" key="1">
    <source>
        <dbReference type="SAM" id="Phobius"/>
    </source>
</evidence>
<dbReference type="EMBL" id="JADBGG010000016">
    <property type="protein sequence ID" value="MBE1425630.1"/>
    <property type="molecule type" value="Genomic_DNA"/>
</dbReference>
<feature type="transmembrane region" description="Helical" evidence="1">
    <location>
        <begin position="6"/>
        <end position="26"/>
    </location>
</feature>
<dbReference type="Proteomes" id="UP000639010">
    <property type="component" value="Unassembled WGS sequence"/>
</dbReference>
<protein>
    <recommendedName>
        <fullName evidence="4">Chemotaxis protein</fullName>
    </recommendedName>
</protein>
<dbReference type="Pfam" id="PF10805">
    <property type="entry name" value="DUF2730"/>
    <property type="match status" value="1"/>
</dbReference>
<keyword evidence="1" id="KW-1133">Transmembrane helix</keyword>